<dbReference type="PRINTS" id="PR01434">
    <property type="entry name" value="NADHDHGNASE5"/>
</dbReference>
<evidence type="ECO:0000259" key="8">
    <source>
        <dbReference type="Pfam" id="PF00662"/>
    </source>
</evidence>
<feature type="transmembrane region" description="Helical" evidence="6">
    <location>
        <begin position="222"/>
        <end position="247"/>
    </location>
</feature>
<feature type="transmembrane region" description="Helical" evidence="6">
    <location>
        <begin position="6"/>
        <end position="27"/>
    </location>
</feature>
<dbReference type="Pfam" id="PF00662">
    <property type="entry name" value="Proton_antipo_N"/>
    <property type="match status" value="1"/>
</dbReference>
<evidence type="ECO:0000259" key="7">
    <source>
        <dbReference type="Pfam" id="PF00361"/>
    </source>
</evidence>
<sequence>MDLMFASLLQYMVYLPLVGFTLSLFMPASRERPIAWLSIATAGIYLVCAILLIAYWLFLWDFHSYQFTVLTLYESHDYRFDISFYFDKVTAIFLFLGAFLSFLVTIYCQNYLHRDSGYKRFFNALLLFYVSYNIVIFAGNLETLFLGWEILGICSFLLVGFYRERFLPVKNALKIFTVFRIADMGLLFAIWLNHHLWHRNITFSELLDSEMVWAQLQEHTTIGIMISLMILLAAAVKSAQIPFTAWIPRAMEAPTPSSAIFYGSLASHLGVFLLLRTYPFWEHLPFIVALVALIGLATSIVATLISYVQSSIKTQIAYSSAAQIGLIFIEVAFGLYDLALIHLTGNAFLRTYQILVAPSVVTYLIREQFFKFVPHQHVGKYGAIGKLKYALYILAVKEFYLDSFVYVVLWNPMKWVGRKLDGISENSAFSFIITSSSIGVICILGREYLPAVLTTAILPTFFAFVGLLMVLRSFTERKNAQFSWMLIVVYHLWVALAVTFYEEANFIELAIYLGGILLSGFVGNATLNQMRIREGRLDWNDYQGHVYQYPGLALIFFLSCLGLMLFPITPSFLGVDLVFTYIRVEQTDFAIILALSYILVGLSLVRMYARIFLGPHIKTNHEIPPRSS</sequence>
<dbReference type="PANTHER" id="PTHR42829:SF2">
    <property type="entry name" value="NADH-UBIQUINONE OXIDOREDUCTASE CHAIN 5"/>
    <property type="match status" value="1"/>
</dbReference>
<evidence type="ECO:0000256" key="2">
    <source>
        <dbReference type="ARBA" id="ARBA00022692"/>
    </source>
</evidence>
<keyword evidence="2 5" id="KW-0812">Transmembrane</keyword>
<feature type="transmembrane region" description="Helical" evidence="6">
    <location>
        <begin position="145"/>
        <end position="163"/>
    </location>
</feature>
<dbReference type="GO" id="GO:0016020">
    <property type="term" value="C:membrane"/>
    <property type="evidence" value="ECO:0007669"/>
    <property type="project" value="UniProtKB-SubCell"/>
</dbReference>
<gene>
    <name evidence="9" type="ORF">NSMM_290002</name>
</gene>
<feature type="domain" description="NADH-Ubiquinone oxidoreductase (complex I) chain 5 N-terminal" evidence="8">
    <location>
        <begin position="75"/>
        <end position="122"/>
    </location>
</feature>
<keyword evidence="3 6" id="KW-1133">Transmembrane helix</keyword>
<feature type="transmembrane region" description="Helical" evidence="6">
    <location>
        <begin position="428"/>
        <end position="446"/>
    </location>
</feature>
<evidence type="ECO:0000256" key="5">
    <source>
        <dbReference type="RuleBase" id="RU000320"/>
    </source>
</evidence>
<comment type="subcellular location">
    <subcellularLocation>
        <location evidence="1">Endomembrane system</location>
        <topology evidence="1">Multi-pass membrane protein</topology>
    </subcellularLocation>
    <subcellularLocation>
        <location evidence="5">Membrane</location>
        <topology evidence="5">Multi-pass membrane protein</topology>
    </subcellularLocation>
</comment>
<dbReference type="GO" id="GO:0012505">
    <property type="term" value="C:endomembrane system"/>
    <property type="evidence" value="ECO:0007669"/>
    <property type="project" value="UniProtKB-SubCell"/>
</dbReference>
<feature type="transmembrane region" description="Helical" evidence="6">
    <location>
        <begin position="482"/>
        <end position="501"/>
    </location>
</feature>
<keyword evidence="4 6" id="KW-0472">Membrane</keyword>
<feature type="transmembrane region" description="Helical" evidence="6">
    <location>
        <begin position="121"/>
        <end position="139"/>
    </location>
</feature>
<dbReference type="EC" id="1.6.5.11" evidence="9"/>
<dbReference type="AlphaFoldDB" id="A0A1G5SCF2"/>
<feature type="domain" description="NADH:quinone oxidoreductase/Mrp antiporter transmembrane" evidence="7">
    <location>
        <begin position="138"/>
        <end position="361"/>
    </location>
</feature>
<dbReference type="EMBL" id="FMWO01000035">
    <property type="protein sequence ID" value="SCZ84863.1"/>
    <property type="molecule type" value="Genomic_DNA"/>
</dbReference>
<feature type="transmembrane region" description="Helical" evidence="6">
    <location>
        <begin position="34"/>
        <end position="58"/>
    </location>
</feature>
<feature type="transmembrane region" description="Helical" evidence="6">
    <location>
        <begin position="175"/>
        <end position="192"/>
    </location>
</feature>
<dbReference type="InterPro" id="IPR001750">
    <property type="entry name" value="ND/Mrp_TM"/>
</dbReference>
<evidence type="ECO:0000256" key="4">
    <source>
        <dbReference type="ARBA" id="ARBA00023136"/>
    </source>
</evidence>
<dbReference type="InterPro" id="IPR003945">
    <property type="entry name" value="NU5C-like"/>
</dbReference>
<keyword evidence="10" id="KW-1185">Reference proteome</keyword>
<dbReference type="Pfam" id="PF00361">
    <property type="entry name" value="Proton_antipo_M"/>
    <property type="match status" value="1"/>
</dbReference>
<feature type="transmembrane region" description="Helical" evidence="6">
    <location>
        <begin position="507"/>
        <end position="527"/>
    </location>
</feature>
<feature type="transmembrane region" description="Helical" evidence="6">
    <location>
        <begin position="452"/>
        <end position="470"/>
    </location>
</feature>
<proteinExistence type="predicted"/>
<organism evidence="9 10">
    <name type="scientific">Nitrosomonas mobilis</name>
    <dbReference type="NCBI Taxonomy" id="51642"/>
    <lineage>
        <taxon>Bacteria</taxon>
        <taxon>Pseudomonadati</taxon>
        <taxon>Pseudomonadota</taxon>
        <taxon>Betaproteobacteria</taxon>
        <taxon>Nitrosomonadales</taxon>
        <taxon>Nitrosomonadaceae</taxon>
        <taxon>Nitrosomonas</taxon>
    </lineage>
</organism>
<feature type="transmembrane region" description="Helical" evidence="6">
    <location>
        <begin position="320"/>
        <end position="341"/>
    </location>
</feature>
<dbReference type="InterPro" id="IPR001516">
    <property type="entry name" value="Proton_antipo_N"/>
</dbReference>
<name>A0A1G5SCF2_9PROT</name>
<dbReference type="GO" id="GO:0042773">
    <property type="term" value="P:ATP synthesis coupled electron transport"/>
    <property type="evidence" value="ECO:0007669"/>
    <property type="project" value="InterPro"/>
</dbReference>
<dbReference type="PANTHER" id="PTHR42829">
    <property type="entry name" value="NADH-UBIQUINONE OXIDOREDUCTASE CHAIN 5"/>
    <property type="match status" value="1"/>
</dbReference>
<evidence type="ECO:0000313" key="10">
    <source>
        <dbReference type="Proteomes" id="UP000198729"/>
    </source>
</evidence>
<dbReference type="Proteomes" id="UP000198729">
    <property type="component" value="Unassembled WGS sequence"/>
</dbReference>
<dbReference type="GO" id="GO:0015990">
    <property type="term" value="P:electron transport coupled proton transport"/>
    <property type="evidence" value="ECO:0007669"/>
    <property type="project" value="TreeGrafter"/>
</dbReference>
<evidence type="ECO:0000256" key="3">
    <source>
        <dbReference type="ARBA" id="ARBA00022989"/>
    </source>
</evidence>
<evidence type="ECO:0000313" key="9">
    <source>
        <dbReference type="EMBL" id="SCZ84863.1"/>
    </source>
</evidence>
<accession>A0A1G5SCF2</accession>
<feature type="transmembrane region" description="Helical" evidence="6">
    <location>
        <begin position="259"/>
        <end position="278"/>
    </location>
</feature>
<reference evidence="9 10" key="1">
    <citation type="submission" date="2016-10" db="EMBL/GenBank/DDBJ databases">
        <authorList>
            <person name="de Groot N.N."/>
        </authorList>
    </citation>
    <scope>NUCLEOTIDE SEQUENCE [LARGE SCALE GENOMIC DNA]</scope>
    <source>
        <strain evidence="9">1</strain>
    </source>
</reference>
<evidence type="ECO:0000256" key="1">
    <source>
        <dbReference type="ARBA" id="ARBA00004127"/>
    </source>
</evidence>
<dbReference type="STRING" id="51642.NSMM_290002"/>
<feature type="transmembrane region" description="Helical" evidence="6">
    <location>
        <begin position="89"/>
        <end position="109"/>
    </location>
</feature>
<dbReference type="RefSeq" id="WP_090284696.1">
    <property type="nucleotide sequence ID" value="NZ_FMWO01000035.1"/>
</dbReference>
<evidence type="ECO:0000256" key="6">
    <source>
        <dbReference type="SAM" id="Phobius"/>
    </source>
</evidence>
<protein>
    <submittedName>
        <fullName evidence="9">NADH dehydrogenase (Quinone)</fullName>
        <ecNumber evidence="9">1.6.5.11</ecNumber>
    </submittedName>
</protein>
<dbReference type="OrthoDB" id="9768329at2"/>
<feature type="transmembrane region" description="Helical" evidence="6">
    <location>
        <begin position="547"/>
        <end position="569"/>
    </location>
</feature>
<dbReference type="GO" id="GO:0003954">
    <property type="term" value="F:NADH dehydrogenase activity"/>
    <property type="evidence" value="ECO:0007669"/>
    <property type="project" value="TreeGrafter"/>
</dbReference>
<keyword evidence="9" id="KW-0560">Oxidoreductase</keyword>
<feature type="transmembrane region" description="Helical" evidence="6">
    <location>
        <begin position="589"/>
        <end position="609"/>
    </location>
</feature>
<dbReference type="GO" id="GO:0008137">
    <property type="term" value="F:NADH dehydrogenase (ubiquinone) activity"/>
    <property type="evidence" value="ECO:0007669"/>
    <property type="project" value="InterPro"/>
</dbReference>
<feature type="transmembrane region" description="Helical" evidence="6">
    <location>
        <begin position="284"/>
        <end position="308"/>
    </location>
</feature>